<evidence type="ECO:0000256" key="1">
    <source>
        <dbReference type="SAM" id="MobiDB-lite"/>
    </source>
</evidence>
<keyword evidence="4" id="KW-1185">Reference proteome</keyword>
<feature type="region of interest" description="Disordered" evidence="1">
    <location>
        <begin position="1"/>
        <end position="67"/>
    </location>
</feature>
<gene>
    <name evidence="3" type="ORF">BIN_B_04863</name>
    <name evidence="2" type="ORF">NIIDMKKI_03750</name>
</gene>
<feature type="compositionally biased region" description="Low complexity" evidence="1">
    <location>
        <begin position="34"/>
        <end position="67"/>
    </location>
</feature>
<reference evidence="3" key="1">
    <citation type="submission" date="2019-05" db="EMBL/GenBank/DDBJ databases">
        <authorList>
            <person name="Naeem R."/>
            <person name="Antony C."/>
            <person name="Guan Q."/>
        </authorList>
    </citation>
    <scope>NUCLEOTIDE SEQUENCE</scope>
    <source>
        <strain evidence="3">3</strain>
    </source>
</reference>
<protein>
    <submittedName>
        <fullName evidence="3">Uncharacterized protein</fullName>
    </submittedName>
</protein>
<name>A0A653F7Q9_MYCKA</name>
<evidence type="ECO:0000313" key="2">
    <source>
        <dbReference type="EMBL" id="BCI85169.1"/>
    </source>
</evidence>
<proteinExistence type="predicted"/>
<evidence type="ECO:0000313" key="3">
    <source>
        <dbReference type="EMBL" id="VTP05022.1"/>
    </source>
</evidence>
<dbReference type="Proteomes" id="UP000516380">
    <property type="component" value="Chromosome"/>
</dbReference>
<sequence length="67" mass="6061">MASGAAGAADGCTARRSSGTKNEARRAPDTGLPGCAAGTAEATSTADTGGSGVTTGTTGSSDAALAG</sequence>
<reference evidence="2 4" key="2">
    <citation type="submission" date="2020-07" db="EMBL/GenBank/DDBJ databases">
        <title>Mycobacterium kansasii (former subtype) with zoonotic potential isolated from diseased indoor pet cat, Japan.</title>
        <authorList>
            <person name="Fukano H."/>
            <person name="Terazono T."/>
            <person name="Hoshino Y."/>
        </authorList>
    </citation>
    <scope>NUCLEOTIDE SEQUENCE [LARGE SCALE GENOMIC DNA]</scope>
    <source>
        <strain evidence="2 4">Kuro-I</strain>
    </source>
</reference>
<dbReference type="EMBL" id="AP023343">
    <property type="protein sequence ID" value="BCI85169.1"/>
    <property type="molecule type" value="Genomic_DNA"/>
</dbReference>
<evidence type="ECO:0000313" key="4">
    <source>
        <dbReference type="Proteomes" id="UP000516380"/>
    </source>
</evidence>
<organism evidence="3">
    <name type="scientific">Mycobacterium kansasii</name>
    <dbReference type="NCBI Taxonomy" id="1768"/>
    <lineage>
        <taxon>Bacteria</taxon>
        <taxon>Bacillati</taxon>
        <taxon>Actinomycetota</taxon>
        <taxon>Actinomycetes</taxon>
        <taxon>Mycobacteriales</taxon>
        <taxon>Mycobacteriaceae</taxon>
        <taxon>Mycobacterium</taxon>
    </lineage>
</organism>
<accession>A0A653F7Q9</accession>
<dbReference type="AlphaFoldDB" id="A0A653F7Q9"/>
<dbReference type="EMBL" id="LR589382">
    <property type="protein sequence ID" value="VTP05022.1"/>
    <property type="molecule type" value="Genomic_DNA"/>
</dbReference>